<dbReference type="EMBL" id="LJIJ01001498">
    <property type="protein sequence ID" value="ODM91580.1"/>
    <property type="molecule type" value="Genomic_DNA"/>
</dbReference>
<evidence type="ECO:0000313" key="2">
    <source>
        <dbReference type="EMBL" id="ODM91580.1"/>
    </source>
</evidence>
<name>A0A1D2MF00_ORCCI</name>
<feature type="transmembrane region" description="Helical" evidence="1">
    <location>
        <begin position="305"/>
        <end position="323"/>
    </location>
</feature>
<proteinExistence type="predicted"/>
<feature type="transmembrane region" description="Helical" evidence="1">
    <location>
        <begin position="89"/>
        <end position="110"/>
    </location>
</feature>
<keyword evidence="3" id="KW-1185">Reference proteome</keyword>
<sequence length="372" mass="42969">MFLCKVLEIFIMFHPLCGYSLQKGTRIFAIFDLALCIAFTLMQIAFLHLGKHDDDEWEPDSEAKSGLNATITENEISIVKTDEGTWEEYMALVVTSYIVFVIYVLVEVWLYRLLIRASNNRDLPSTKRWFLVRFVITLVILNLNILSFALLGFSGAEFSLELLTFLYRIYELKRAGATPLNKKHNKRIKCKILNPLCGYSLQKGSRFIAFIDLILGTIVVAYLVVGLIHGYNDSKPDEHDGVSSVTSNNGTETDGNKSVNDYIIKKWDRIIIILLYIAAECWLFFKLMKATKHLNTDACRIWIRFRSLVLLLTTVFFLFKLITGRYETLELILECILIIYRMYEIDVVFVFRREIEDARQTQALSEQTPETA</sequence>
<comment type="caution">
    <text evidence="2">The sequence shown here is derived from an EMBL/GenBank/DDBJ whole genome shotgun (WGS) entry which is preliminary data.</text>
</comment>
<organism evidence="2 3">
    <name type="scientific">Orchesella cincta</name>
    <name type="common">Springtail</name>
    <name type="synonym">Podura cincta</name>
    <dbReference type="NCBI Taxonomy" id="48709"/>
    <lineage>
        <taxon>Eukaryota</taxon>
        <taxon>Metazoa</taxon>
        <taxon>Ecdysozoa</taxon>
        <taxon>Arthropoda</taxon>
        <taxon>Hexapoda</taxon>
        <taxon>Collembola</taxon>
        <taxon>Entomobryomorpha</taxon>
        <taxon>Entomobryoidea</taxon>
        <taxon>Orchesellidae</taxon>
        <taxon>Orchesellinae</taxon>
        <taxon>Orchesella</taxon>
    </lineage>
</organism>
<gene>
    <name evidence="2" type="ORF">Ocin01_15104</name>
</gene>
<keyword evidence="1" id="KW-0472">Membrane</keyword>
<feature type="transmembrane region" description="Helical" evidence="1">
    <location>
        <begin position="207"/>
        <end position="228"/>
    </location>
</feature>
<dbReference type="AlphaFoldDB" id="A0A1D2MF00"/>
<evidence type="ECO:0000313" key="3">
    <source>
        <dbReference type="Proteomes" id="UP000094527"/>
    </source>
</evidence>
<keyword evidence="1" id="KW-1133">Transmembrane helix</keyword>
<protein>
    <submittedName>
        <fullName evidence="2">Uncharacterized protein</fullName>
    </submittedName>
</protein>
<reference evidence="2 3" key="1">
    <citation type="journal article" date="2016" name="Genome Biol. Evol.">
        <title>Gene Family Evolution Reflects Adaptation to Soil Environmental Stressors in the Genome of the Collembolan Orchesella cincta.</title>
        <authorList>
            <person name="Faddeeva-Vakhrusheva A."/>
            <person name="Derks M.F."/>
            <person name="Anvar S.Y."/>
            <person name="Agamennone V."/>
            <person name="Suring W."/>
            <person name="Smit S."/>
            <person name="van Straalen N.M."/>
            <person name="Roelofs D."/>
        </authorList>
    </citation>
    <scope>NUCLEOTIDE SEQUENCE [LARGE SCALE GENOMIC DNA]</scope>
    <source>
        <tissue evidence="2">Mixed pool</tissue>
    </source>
</reference>
<feature type="transmembrane region" description="Helical" evidence="1">
    <location>
        <begin position="27"/>
        <end position="49"/>
    </location>
</feature>
<feature type="transmembrane region" description="Helical" evidence="1">
    <location>
        <begin position="130"/>
        <end position="153"/>
    </location>
</feature>
<accession>A0A1D2MF00</accession>
<keyword evidence="1" id="KW-0812">Transmembrane</keyword>
<feature type="transmembrane region" description="Helical" evidence="1">
    <location>
        <begin position="267"/>
        <end position="285"/>
    </location>
</feature>
<evidence type="ECO:0000256" key="1">
    <source>
        <dbReference type="SAM" id="Phobius"/>
    </source>
</evidence>
<dbReference type="Proteomes" id="UP000094527">
    <property type="component" value="Unassembled WGS sequence"/>
</dbReference>